<dbReference type="GO" id="GO:0046872">
    <property type="term" value="F:metal ion binding"/>
    <property type="evidence" value="ECO:0007669"/>
    <property type="project" value="UniProtKB-KW"/>
</dbReference>
<dbReference type="InterPro" id="IPR036008">
    <property type="entry name" value="Aconitase_4Fe-4S_dom"/>
</dbReference>
<dbReference type="InterPro" id="IPR044137">
    <property type="entry name" value="AcnA_IRP_Swivel"/>
</dbReference>
<dbReference type="UniPathway" id="UPA00223">
    <property type="reaction ID" value="UER00718"/>
</dbReference>
<dbReference type="FunFam" id="3.30.499.10:FF:000002">
    <property type="entry name" value="Aconitate hydratase"/>
    <property type="match status" value="1"/>
</dbReference>
<name>A0A3N2C2R0_9MICO</name>
<dbReference type="GO" id="GO:0051536">
    <property type="term" value="F:iron-sulfur cluster binding"/>
    <property type="evidence" value="ECO:0007669"/>
    <property type="project" value="UniProtKB-KW"/>
</dbReference>
<evidence type="ECO:0000259" key="15">
    <source>
        <dbReference type="Pfam" id="PF00694"/>
    </source>
</evidence>
<keyword evidence="7" id="KW-0479">Metal-binding</keyword>
<comment type="similarity">
    <text evidence="3">Belongs to the aconitase/IPM isomerase family.</text>
</comment>
<dbReference type="PROSITE" id="PS01244">
    <property type="entry name" value="ACONITASE_2"/>
    <property type="match status" value="1"/>
</dbReference>
<reference evidence="16 17" key="1">
    <citation type="submission" date="2018-11" db="EMBL/GenBank/DDBJ databases">
        <title>Sequencing the genomes of 1000 actinobacteria strains.</title>
        <authorList>
            <person name="Klenk H.-P."/>
        </authorList>
    </citation>
    <scope>NUCLEOTIDE SEQUENCE [LARGE SCALE GENOMIC DNA]</scope>
    <source>
        <strain evidence="16 17">DSM 14012</strain>
    </source>
</reference>
<dbReference type="InterPro" id="IPR006249">
    <property type="entry name" value="Aconitase/IRP2"/>
</dbReference>
<evidence type="ECO:0000256" key="4">
    <source>
        <dbReference type="ARBA" id="ARBA00012926"/>
    </source>
</evidence>
<dbReference type="InterPro" id="IPR015928">
    <property type="entry name" value="Aconitase/3IPM_dehydase_swvl"/>
</dbReference>
<dbReference type="UniPathway" id="UPA00946"/>
<dbReference type="InterPro" id="IPR000573">
    <property type="entry name" value="AconitaseA/IPMdHydase_ssu_swvl"/>
</dbReference>
<dbReference type="GO" id="GO:0006099">
    <property type="term" value="P:tricarboxylic acid cycle"/>
    <property type="evidence" value="ECO:0007669"/>
    <property type="project" value="UniProtKB-UniPathway"/>
</dbReference>
<evidence type="ECO:0000256" key="12">
    <source>
        <dbReference type="ARBA" id="ARBA00023501"/>
    </source>
</evidence>
<keyword evidence="8" id="KW-0694">RNA-binding</keyword>
<comment type="pathway">
    <text evidence="2">Carbohydrate metabolism; tricarboxylic acid cycle; isocitrate from oxaloacetate: step 2/2.</text>
</comment>
<dbReference type="NCBIfam" id="NF009520">
    <property type="entry name" value="PRK12881.1"/>
    <property type="match status" value="1"/>
</dbReference>
<comment type="cofactor">
    <cofactor evidence="1">
        <name>[4Fe-4S] cluster</name>
        <dbReference type="ChEBI" id="CHEBI:49883"/>
    </cofactor>
</comment>
<dbReference type="Pfam" id="PF00694">
    <property type="entry name" value="Aconitase_C"/>
    <property type="match status" value="1"/>
</dbReference>
<evidence type="ECO:0000256" key="1">
    <source>
        <dbReference type="ARBA" id="ARBA00001966"/>
    </source>
</evidence>
<dbReference type="PROSITE" id="PS00450">
    <property type="entry name" value="ACONITASE_1"/>
    <property type="match status" value="1"/>
</dbReference>
<feature type="region of interest" description="Disordered" evidence="13">
    <location>
        <begin position="410"/>
        <end position="447"/>
    </location>
</feature>
<keyword evidence="17" id="KW-1185">Reference proteome</keyword>
<feature type="domain" description="Aconitase/3-isopropylmalate dehydratase large subunit alpha/beta/alpha" evidence="14">
    <location>
        <begin position="71"/>
        <end position="600"/>
    </location>
</feature>
<dbReference type="FunFam" id="3.30.499.10:FF:000009">
    <property type="entry name" value="Aconitate hydratase"/>
    <property type="match status" value="1"/>
</dbReference>
<dbReference type="EMBL" id="RKHL01000001">
    <property type="protein sequence ID" value="ROR81795.1"/>
    <property type="molecule type" value="Genomic_DNA"/>
</dbReference>
<dbReference type="CDD" id="cd01580">
    <property type="entry name" value="AcnA_IRP_Swivel"/>
    <property type="match status" value="1"/>
</dbReference>
<evidence type="ECO:0000259" key="14">
    <source>
        <dbReference type="Pfam" id="PF00330"/>
    </source>
</evidence>
<organism evidence="16 17">
    <name type="scientific">Plantibacter flavus</name>
    <dbReference type="NCBI Taxonomy" id="150123"/>
    <lineage>
        <taxon>Bacteria</taxon>
        <taxon>Bacillati</taxon>
        <taxon>Actinomycetota</taxon>
        <taxon>Actinomycetes</taxon>
        <taxon>Micrococcales</taxon>
        <taxon>Microbacteriaceae</taxon>
        <taxon>Plantibacter</taxon>
    </lineage>
</organism>
<dbReference type="NCBIfam" id="NF006757">
    <property type="entry name" value="PRK09277.1"/>
    <property type="match status" value="1"/>
</dbReference>
<proteinExistence type="inferred from homology"/>
<evidence type="ECO:0000256" key="3">
    <source>
        <dbReference type="ARBA" id="ARBA00007185"/>
    </source>
</evidence>
<dbReference type="PRINTS" id="PR00415">
    <property type="entry name" value="ACONITASE"/>
</dbReference>
<dbReference type="AlphaFoldDB" id="A0A3N2C2R0"/>
<evidence type="ECO:0000256" key="6">
    <source>
        <dbReference type="ARBA" id="ARBA00022532"/>
    </source>
</evidence>
<dbReference type="InterPro" id="IPR015931">
    <property type="entry name" value="Acnase/IPM_dHydase_lsu_aba_1/3"/>
</dbReference>
<feature type="domain" description="Aconitase A/isopropylmalate dehydratase small subunit swivel" evidence="15">
    <location>
        <begin position="730"/>
        <end position="859"/>
    </location>
</feature>
<evidence type="ECO:0000256" key="13">
    <source>
        <dbReference type="SAM" id="MobiDB-lite"/>
    </source>
</evidence>
<evidence type="ECO:0000313" key="17">
    <source>
        <dbReference type="Proteomes" id="UP000266915"/>
    </source>
</evidence>
<dbReference type="PANTHER" id="PTHR11670">
    <property type="entry name" value="ACONITASE/IRON-RESPONSIVE ELEMENT FAMILY MEMBER"/>
    <property type="match status" value="1"/>
</dbReference>
<evidence type="ECO:0000256" key="10">
    <source>
        <dbReference type="ARBA" id="ARBA00023014"/>
    </source>
</evidence>
<evidence type="ECO:0000313" key="16">
    <source>
        <dbReference type="EMBL" id="ROR81795.1"/>
    </source>
</evidence>
<evidence type="ECO:0000256" key="2">
    <source>
        <dbReference type="ARBA" id="ARBA00004717"/>
    </source>
</evidence>
<evidence type="ECO:0000256" key="8">
    <source>
        <dbReference type="ARBA" id="ARBA00022884"/>
    </source>
</evidence>
<keyword evidence="10" id="KW-0411">Iron-sulfur</keyword>
<dbReference type="Gene3D" id="3.30.499.10">
    <property type="entry name" value="Aconitase, domain 3"/>
    <property type="match status" value="2"/>
</dbReference>
<evidence type="ECO:0000256" key="11">
    <source>
        <dbReference type="ARBA" id="ARBA00023239"/>
    </source>
</evidence>
<evidence type="ECO:0000256" key="5">
    <source>
        <dbReference type="ARBA" id="ARBA00019378"/>
    </source>
</evidence>
<accession>A0A3N2C2R0</accession>
<dbReference type="GO" id="GO:0003723">
    <property type="term" value="F:RNA binding"/>
    <property type="evidence" value="ECO:0007669"/>
    <property type="project" value="UniProtKB-KW"/>
</dbReference>
<dbReference type="Pfam" id="PF00330">
    <property type="entry name" value="Aconitase"/>
    <property type="match status" value="1"/>
</dbReference>
<dbReference type="RefSeq" id="WP_085510844.1">
    <property type="nucleotide sequence ID" value="NZ_FXAP01000001.1"/>
</dbReference>
<keyword evidence="9" id="KW-0408">Iron</keyword>
<keyword evidence="11" id="KW-0456">Lyase</keyword>
<evidence type="ECO:0000256" key="7">
    <source>
        <dbReference type="ARBA" id="ARBA00022723"/>
    </source>
</evidence>
<keyword evidence="6" id="KW-0816">Tricarboxylic acid cycle</keyword>
<dbReference type="EC" id="4.2.1.3" evidence="4"/>
<dbReference type="Proteomes" id="UP000266915">
    <property type="component" value="Unassembled WGS sequence"/>
</dbReference>
<sequence>MSTVNSFGAKDTLTVGTTDYEIYRIDTVEGHEKLPFSLKVLLENLLRTEDGANITEAHIRAIGSWVPTADPDTEIQFTPARVVMQDFTGVPCIVDLATMREAVEALGGSADKINPLAPAEMVIDHSVIADLFGSENALERNVELEYERNGERYQFLRWGQTAFDDFKVVPPGTGIVHQVNIEYLARVTMTREVGGVLRAYPDTCVGTDSHTTMVNGLGVLGWGVGGIEAEAAMLGQPVSMLIPKVVGFKLNGSIPTGVTATDVVLTITQMLRKHGVVGKFVEFYGAGVAEVPLANRATIGNMSPEFGSTAAMFPIDDVTLDYLRLTGRSDEQIALVEAYAKTQKLWHDADQEPVFSEYLELDLATVVPSIAGPKRPQDRIELTDAKAQFERDLVDYATVEHDIVDLVGAGSFPASDPAGTTPQDEDENNHHHHTHRSHAPASLSKPTQVTLEENGVDFTLDHGAVAIAAITSCTNTSNPSVMLAAGLLARNASKKGLKAKPWVKTTLAPGSKVVTDYYAKAGLTEYLEDLGFYTVGYGCTTCIGNSGPLLDEISTAVQDNDLAVTAVLSGNRNFEGRINPDVKMNYLASPPLVIAYALAGSMNFDFEVDALGVDADGNDIFLKDIWPDAAEVQDTIDTSINKEMFDHEYSGVFDGDERWRSLQTPEGSTFEWDEESTYVRKPPYFDGMTMETTPVADIVGARVLAKLGDSVTTDHISPAGNIKADSPAGRYLDEHGVGRKDYNSYGSRRGNHEVMIRGTFANIRLKNQLLDGVEGGYTRDFTQADAPQSFIYDASQNYQAEGTPLVIFGGKEYGSGSSRDWAAKGTSLLGVKAVITESFERIHRSNLIGMGVVPLQFPEGESWASLGLDGTEIVSIAGLEELNNGTTPKTVRVSAVPSEHSAPGKEPVEFDAVVRIDTPGEADYYRNGGILQYVLRSLV</sequence>
<dbReference type="InterPro" id="IPR018136">
    <property type="entry name" value="Aconitase_4Fe-4S_BS"/>
</dbReference>
<comment type="caution">
    <text evidence="16">The sequence shown here is derived from an EMBL/GenBank/DDBJ whole genome shotgun (WGS) entry which is preliminary data.</text>
</comment>
<dbReference type="FunFam" id="3.20.19.10:FF:000001">
    <property type="entry name" value="Aconitate hydratase"/>
    <property type="match status" value="1"/>
</dbReference>
<comment type="catalytic activity">
    <reaction evidence="12">
        <text>citrate = D-threo-isocitrate</text>
        <dbReference type="Rhea" id="RHEA:10336"/>
        <dbReference type="ChEBI" id="CHEBI:15562"/>
        <dbReference type="ChEBI" id="CHEBI:16947"/>
        <dbReference type="EC" id="4.2.1.3"/>
    </reaction>
</comment>
<dbReference type="InterPro" id="IPR001030">
    <property type="entry name" value="Acoase/IPM_deHydtase_lsu_aba"/>
</dbReference>
<gene>
    <name evidence="16" type="ORF">EDD42_1867</name>
</gene>
<protein>
    <recommendedName>
        <fullName evidence="5">Aconitate hydratase A</fullName>
        <ecNumber evidence="4">4.2.1.3</ecNumber>
    </recommendedName>
</protein>
<dbReference type="SUPFAM" id="SSF52016">
    <property type="entry name" value="LeuD/IlvD-like"/>
    <property type="match status" value="1"/>
</dbReference>
<evidence type="ECO:0000256" key="9">
    <source>
        <dbReference type="ARBA" id="ARBA00023004"/>
    </source>
</evidence>
<dbReference type="GO" id="GO:0019679">
    <property type="term" value="P:propionate metabolic process, methylcitrate cycle"/>
    <property type="evidence" value="ECO:0007669"/>
    <property type="project" value="UniProtKB-ARBA"/>
</dbReference>
<dbReference type="Gene3D" id="3.20.19.10">
    <property type="entry name" value="Aconitase, domain 4"/>
    <property type="match status" value="1"/>
</dbReference>
<dbReference type="SUPFAM" id="SSF53732">
    <property type="entry name" value="Aconitase iron-sulfur domain"/>
    <property type="match status" value="1"/>
</dbReference>
<dbReference type="Gene3D" id="6.10.190.10">
    <property type="match status" value="1"/>
</dbReference>
<dbReference type="GO" id="GO:0003994">
    <property type="term" value="F:aconitate hydratase activity"/>
    <property type="evidence" value="ECO:0007669"/>
    <property type="project" value="UniProtKB-EC"/>
</dbReference>